<comment type="catalytic activity">
    <reaction evidence="1">
        <text>ATP + protein L-histidine = ADP + protein N-phospho-L-histidine.</text>
        <dbReference type="EC" id="2.7.13.3"/>
    </reaction>
</comment>
<dbReference type="SMART" id="SM00388">
    <property type="entry name" value="HisKA"/>
    <property type="match status" value="1"/>
</dbReference>
<comment type="subcellular location">
    <subcellularLocation>
        <location evidence="2">Cell inner membrane</location>
        <topology evidence="2">Multi-pass membrane protein</topology>
    </subcellularLocation>
</comment>
<dbReference type="InterPro" id="IPR036890">
    <property type="entry name" value="HATPase_C_sf"/>
</dbReference>
<dbReference type="PANTHER" id="PTHR43711">
    <property type="entry name" value="TWO-COMPONENT HISTIDINE KINASE"/>
    <property type="match status" value="1"/>
</dbReference>
<evidence type="ECO:0000259" key="10">
    <source>
        <dbReference type="PROSITE" id="PS50113"/>
    </source>
</evidence>
<feature type="domain" description="PAC" evidence="10">
    <location>
        <begin position="106"/>
        <end position="157"/>
    </location>
</feature>
<dbReference type="Pfam" id="PF00989">
    <property type="entry name" value="PAS"/>
    <property type="match status" value="1"/>
</dbReference>
<dbReference type="PRINTS" id="PR00344">
    <property type="entry name" value="BCTRLSENSOR"/>
</dbReference>
<dbReference type="InterPro" id="IPR036097">
    <property type="entry name" value="HisK_dim/P_sf"/>
</dbReference>
<dbReference type="InterPro" id="IPR013767">
    <property type="entry name" value="PAS_fold"/>
</dbReference>
<evidence type="ECO:0000256" key="6">
    <source>
        <dbReference type="ARBA" id="ARBA00022777"/>
    </source>
</evidence>
<dbReference type="GO" id="GO:0005886">
    <property type="term" value="C:plasma membrane"/>
    <property type="evidence" value="ECO:0007669"/>
    <property type="project" value="UniProtKB-SubCell"/>
</dbReference>
<evidence type="ECO:0000256" key="5">
    <source>
        <dbReference type="ARBA" id="ARBA00022679"/>
    </source>
</evidence>
<dbReference type="InterPro" id="IPR003594">
    <property type="entry name" value="HATPase_dom"/>
</dbReference>
<dbReference type="InterPro" id="IPR005467">
    <property type="entry name" value="His_kinase_dom"/>
</dbReference>
<dbReference type="AlphaFoldDB" id="A0A4V2UZ70"/>
<dbReference type="PROSITE" id="PS50113">
    <property type="entry name" value="PAC"/>
    <property type="match status" value="1"/>
</dbReference>
<keyword evidence="12" id="KW-1185">Reference proteome</keyword>
<dbReference type="InterPro" id="IPR035965">
    <property type="entry name" value="PAS-like_dom_sf"/>
</dbReference>
<keyword evidence="7" id="KW-0902">Two-component regulatory system</keyword>
<dbReference type="GO" id="GO:0000155">
    <property type="term" value="F:phosphorelay sensor kinase activity"/>
    <property type="evidence" value="ECO:0007669"/>
    <property type="project" value="InterPro"/>
</dbReference>
<gene>
    <name evidence="11" type="ORF">EDC26_102104</name>
</gene>
<evidence type="ECO:0000256" key="8">
    <source>
        <dbReference type="SAM" id="Coils"/>
    </source>
</evidence>
<evidence type="ECO:0000256" key="3">
    <source>
        <dbReference type="ARBA" id="ARBA00012438"/>
    </source>
</evidence>
<dbReference type="Pfam" id="PF02518">
    <property type="entry name" value="HATPase_c"/>
    <property type="match status" value="1"/>
</dbReference>
<comment type="caution">
    <text evidence="11">The sequence shown here is derived from an EMBL/GenBank/DDBJ whole genome shotgun (WGS) entry which is preliminary data.</text>
</comment>
<evidence type="ECO:0000313" key="12">
    <source>
        <dbReference type="Proteomes" id="UP000295525"/>
    </source>
</evidence>
<dbReference type="FunFam" id="3.30.565.10:FF:000006">
    <property type="entry name" value="Sensor histidine kinase WalK"/>
    <property type="match status" value="1"/>
</dbReference>
<keyword evidence="8" id="KW-0175">Coiled coil</keyword>
<feature type="coiled-coil region" evidence="8">
    <location>
        <begin position="9"/>
        <end position="36"/>
    </location>
</feature>
<evidence type="ECO:0000256" key="1">
    <source>
        <dbReference type="ARBA" id="ARBA00000085"/>
    </source>
</evidence>
<evidence type="ECO:0000259" key="9">
    <source>
        <dbReference type="PROSITE" id="PS50109"/>
    </source>
</evidence>
<dbReference type="EMBL" id="SMAJ01000002">
    <property type="protein sequence ID" value="TCT10148.1"/>
    <property type="molecule type" value="Genomic_DNA"/>
</dbReference>
<dbReference type="InterPro" id="IPR050736">
    <property type="entry name" value="Sensor_HK_Regulatory"/>
</dbReference>
<dbReference type="SMART" id="SM00387">
    <property type="entry name" value="HATPase_c"/>
    <property type="match status" value="1"/>
</dbReference>
<protein>
    <recommendedName>
        <fullName evidence="3">histidine kinase</fullName>
        <ecNumber evidence="3">2.7.13.3</ecNumber>
    </recommendedName>
</protein>
<dbReference type="Pfam" id="PF00512">
    <property type="entry name" value="HisKA"/>
    <property type="match status" value="1"/>
</dbReference>
<organism evidence="11 12">
    <name type="scientific">Paralcaligenes ureilyticus</name>
    <dbReference type="NCBI Taxonomy" id="627131"/>
    <lineage>
        <taxon>Bacteria</taxon>
        <taxon>Pseudomonadati</taxon>
        <taxon>Pseudomonadota</taxon>
        <taxon>Betaproteobacteria</taxon>
        <taxon>Burkholderiales</taxon>
        <taxon>Alcaligenaceae</taxon>
        <taxon>Paralcaligenes</taxon>
    </lineage>
</organism>
<dbReference type="CDD" id="cd00082">
    <property type="entry name" value="HisKA"/>
    <property type="match status" value="1"/>
</dbReference>
<dbReference type="RefSeq" id="WP_165930885.1">
    <property type="nucleotide sequence ID" value="NZ_SMAJ01000002.1"/>
</dbReference>
<dbReference type="Gene3D" id="3.30.565.10">
    <property type="entry name" value="Histidine kinase-like ATPase, C-terminal domain"/>
    <property type="match status" value="1"/>
</dbReference>
<dbReference type="SUPFAM" id="SSF55874">
    <property type="entry name" value="ATPase domain of HSP90 chaperone/DNA topoisomerase II/histidine kinase"/>
    <property type="match status" value="1"/>
</dbReference>
<evidence type="ECO:0000256" key="2">
    <source>
        <dbReference type="ARBA" id="ARBA00004429"/>
    </source>
</evidence>
<proteinExistence type="predicted"/>
<dbReference type="GO" id="GO:0006355">
    <property type="term" value="P:regulation of DNA-templated transcription"/>
    <property type="evidence" value="ECO:0007669"/>
    <property type="project" value="InterPro"/>
</dbReference>
<dbReference type="InterPro" id="IPR000014">
    <property type="entry name" value="PAS"/>
</dbReference>
<dbReference type="PANTHER" id="PTHR43711:SF1">
    <property type="entry name" value="HISTIDINE KINASE 1"/>
    <property type="match status" value="1"/>
</dbReference>
<dbReference type="Proteomes" id="UP000295525">
    <property type="component" value="Unassembled WGS sequence"/>
</dbReference>
<sequence>MTQRLLHELRVHQIELEMQNEELQRVQVELEASRMRYFDLYDLAPVGYCIVSEHGLILQANLHAATLLGVSRKVLVKQPISQYIFKSDQDTYYLCRKQLLATGQAQTCELRMAKSDGSRCWLQVTLSAAQGVGGEPTMRMVLTDIGARKELELKLNSALALREKANHAKSSFLSGISHELRTPLNAILGFAQLMESADPPPTSSEKRNIDQILRAGWHLLKLIEEILDLGQIDAGKLSLSLEPVSLAEAMDECRTMIEPQAQQRRIHMLFPQADTAYVVIADRTRMKQVFINILSNAIKYNKVAGTLVVSFAVTAHRRIRVCIEDTGDGLSSEQVAKLFQPFNRLGQGASATQGTGLGLVMTKRLIEMMGGRIGVQSTPGKGSVFWVELNLREGDPL</sequence>
<dbReference type="Gene3D" id="3.30.450.20">
    <property type="entry name" value="PAS domain"/>
    <property type="match status" value="1"/>
</dbReference>
<dbReference type="NCBIfam" id="TIGR00229">
    <property type="entry name" value="sensory_box"/>
    <property type="match status" value="1"/>
</dbReference>
<dbReference type="EC" id="2.7.13.3" evidence="3"/>
<dbReference type="InterPro" id="IPR003661">
    <property type="entry name" value="HisK_dim/P_dom"/>
</dbReference>
<evidence type="ECO:0000256" key="7">
    <source>
        <dbReference type="ARBA" id="ARBA00023012"/>
    </source>
</evidence>
<evidence type="ECO:0000313" key="11">
    <source>
        <dbReference type="EMBL" id="TCT10148.1"/>
    </source>
</evidence>
<dbReference type="SUPFAM" id="SSF55785">
    <property type="entry name" value="PYP-like sensor domain (PAS domain)"/>
    <property type="match status" value="1"/>
</dbReference>
<dbReference type="InterPro" id="IPR000700">
    <property type="entry name" value="PAS-assoc_C"/>
</dbReference>
<accession>A0A4V2UZ70</accession>
<dbReference type="PROSITE" id="PS50109">
    <property type="entry name" value="HIS_KIN"/>
    <property type="match status" value="1"/>
</dbReference>
<dbReference type="InterPro" id="IPR004358">
    <property type="entry name" value="Sig_transdc_His_kin-like_C"/>
</dbReference>
<dbReference type="SUPFAM" id="SSF47384">
    <property type="entry name" value="Homodimeric domain of signal transducing histidine kinase"/>
    <property type="match status" value="1"/>
</dbReference>
<dbReference type="CDD" id="cd00130">
    <property type="entry name" value="PAS"/>
    <property type="match status" value="1"/>
</dbReference>
<feature type="domain" description="Histidine kinase" evidence="9">
    <location>
        <begin position="175"/>
        <end position="393"/>
    </location>
</feature>
<keyword evidence="4" id="KW-0597">Phosphoprotein</keyword>
<reference evidence="11 12" key="1">
    <citation type="submission" date="2019-03" db="EMBL/GenBank/DDBJ databases">
        <title>Genomic Encyclopedia of Type Strains, Phase IV (KMG-IV): sequencing the most valuable type-strain genomes for metagenomic binning, comparative biology and taxonomic classification.</title>
        <authorList>
            <person name="Goeker M."/>
        </authorList>
    </citation>
    <scope>NUCLEOTIDE SEQUENCE [LARGE SCALE GENOMIC DNA]</scope>
    <source>
        <strain evidence="11 12">DSM 24591</strain>
    </source>
</reference>
<name>A0A4V2UZ70_9BURK</name>
<evidence type="ECO:0000256" key="4">
    <source>
        <dbReference type="ARBA" id="ARBA00022553"/>
    </source>
</evidence>
<keyword evidence="6" id="KW-0418">Kinase</keyword>
<dbReference type="SMART" id="SM00091">
    <property type="entry name" value="PAS"/>
    <property type="match status" value="1"/>
</dbReference>
<keyword evidence="5" id="KW-0808">Transferase</keyword>
<dbReference type="Gene3D" id="1.10.287.130">
    <property type="match status" value="1"/>
</dbReference>